<dbReference type="Gramene" id="Al_scaffold_0006_1752">
    <property type="protein sequence ID" value="Al_scaffold_0006_1752"/>
    <property type="gene ID" value="Al_scaffold_0006_1752"/>
</dbReference>
<dbReference type="InterPro" id="IPR000157">
    <property type="entry name" value="TIR_dom"/>
</dbReference>
<accession>D7LXU3</accession>
<dbReference type="AlphaFoldDB" id="D7LXU3"/>
<dbReference type="Pfam" id="PF01582">
    <property type="entry name" value="TIR"/>
    <property type="match status" value="1"/>
</dbReference>
<keyword evidence="4" id="KW-1185">Reference proteome</keyword>
<dbReference type="PANTHER" id="PTHR11017:SF333">
    <property type="entry name" value="ADP-RIBOSYL CYCLASE_CYCLIC ADP-RIBOSE HYDROLASE-RELATED"/>
    <property type="match status" value="1"/>
</dbReference>
<dbReference type="Gene3D" id="3.40.50.10140">
    <property type="entry name" value="Toll/interleukin-1 receptor homology (TIR) domain"/>
    <property type="match status" value="1"/>
</dbReference>
<name>D7LXU3_ARALL</name>
<dbReference type="PROSITE" id="PS50104">
    <property type="entry name" value="TIR"/>
    <property type="match status" value="1"/>
</dbReference>
<organism evidence="4">
    <name type="scientific">Arabidopsis lyrata subsp. lyrata</name>
    <name type="common">Lyre-leaved rock-cress</name>
    <dbReference type="NCBI Taxonomy" id="81972"/>
    <lineage>
        <taxon>Eukaryota</taxon>
        <taxon>Viridiplantae</taxon>
        <taxon>Streptophyta</taxon>
        <taxon>Embryophyta</taxon>
        <taxon>Tracheophyta</taxon>
        <taxon>Spermatophyta</taxon>
        <taxon>Magnoliopsida</taxon>
        <taxon>eudicotyledons</taxon>
        <taxon>Gunneridae</taxon>
        <taxon>Pentapetalae</taxon>
        <taxon>rosids</taxon>
        <taxon>malvids</taxon>
        <taxon>Brassicales</taxon>
        <taxon>Brassicaceae</taxon>
        <taxon>Camelineae</taxon>
        <taxon>Arabidopsis</taxon>
    </lineage>
</organism>
<dbReference type="PANTHER" id="PTHR11017">
    <property type="entry name" value="LEUCINE-RICH REPEAT-CONTAINING PROTEIN"/>
    <property type="match status" value="1"/>
</dbReference>
<evidence type="ECO:0000259" key="2">
    <source>
        <dbReference type="PROSITE" id="PS50104"/>
    </source>
</evidence>
<feature type="compositionally biased region" description="Basic and acidic residues" evidence="1">
    <location>
        <begin position="312"/>
        <end position="322"/>
    </location>
</feature>
<dbReference type="GO" id="GO:0007165">
    <property type="term" value="P:signal transduction"/>
    <property type="evidence" value="ECO:0007669"/>
    <property type="project" value="InterPro"/>
</dbReference>
<feature type="region of interest" description="Disordered" evidence="1">
    <location>
        <begin position="309"/>
        <end position="347"/>
    </location>
</feature>
<dbReference type="InterPro" id="IPR044974">
    <property type="entry name" value="Disease_R_plants"/>
</dbReference>
<evidence type="ECO:0000313" key="3">
    <source>
        <dbReference type="EMBL" id="EFH50147.1"/>
    </source>
</evidence>
<dbReference type="SUPFAM" id="SSF52200">
    <property type="entry name" value="Toll/Interleukin receptor TIR domain"/>
    <property type="match status" value="1"/>
</dbReference>
<feature type="domain" description="TIR" evidence="2">
    <location>
        <begin position="1"/>
        <end position="132"/>
    </location>
</feature>
<evidence type="ECO:0000313" key="4">
    <source>
        <dbReference type="Proteomes" id="UP000008694"/>
    </source>
</evidence>
<proteinExistence type="predicted"/>
<dbReference type="GO" id="GO:0006952">
    <property type="term" value="P:defense response"/>
    <property type="evidence" value="ECO:0007669"/>
    <property type="project" value="InterPro"/>
</dbReference>
<gene>
    <name evidence="3" type="ORF">ARALYDRAFT_661687</name>
</gene>
<sequence>MYQVFPSFCGGDVRRAFLSHILKELRSKGMTPFIDNEIKRGQLIGPELVLAIQESRIVIVLLSSNYASSSWCLDELVEIMKCKEKNQQTVMVVLDEADSLWQLNAMANQPGWLGRGSRIIITTEYRKLFKAHGINIQLEMRLFKSSAYMLLTMESCARMHCLPQQMGREIVYKQSFDEPGKRRFVIYLMKLLTVLGITFQPPDREKVEISESAFEGMSNLQFLAIYSNSLCLPEDFGLLSSLASFLSNLSCDKANLRSCWRESKIPLKPKKSLSASFIVHDKTWKVKGCGVNLLEVLHHILDGKETEDEDCMDRNKIEKNTETEEEESGGDDDAEIWINQAPLTSSS</sequence>
<dbReference type="HOGENOM" id="CLU_800102_0_0_1"/>
<feature type="compositionally biased region" description="Acidic residues" evidence="1">
    <location>
        <begin position="323"/>
        <end position="335"/>
    </location>
</feature>
<dbReference type="EMBL" id="GL348718">
    <property type="protein sequence ID" value="EFH50147.1"/>
    <property type="molecule type" value="Genomic_DNA"/>
</dbReference>
<dbReference type="SMART" id="SM00255">
    <property type="entry name" value="TIR"/>
    <property type="match status" value="1"/>
</dbReference>
<protein>
    <submittedName>
        <fullName evidence="3">Predicted protein</fullName>
    </submittedName>
</protein>
<dbReference type="Proteomes" id="UP000008694">
    <property type="component" value="Unassembled WGS sequence"/>
</dbReference>
<dbReference type="InterPro" id="IPR035897">
    <property type="entry name" value="Toll_tir_struct_dom_sf"/>
</dbReference>
<reference evidence="4" key="1">
    <citation type="journal article" date="2011" name="Nat. Genet.">
        <title>The Arabidopsis lyrata genome sequence and the basis of rapid genome size change.</title>
        <authorList>
            <person name="Hu T.T."/>
            <person name="Pattyn P."/>
            <person name="Bakker E.G."/>
            <person name="Cao J."/>
            <person name="Cheng J.-F."/>
            <person name="Clark R.M."/>
            <person name="Fahlgren N."/>
            <person name="Fawcett J.A."/>
            <person name="Grimwood J."/>
            <person name="Gundlach H."/>
            <person name="Haberer G."/>
            <person name="Hollister J.D."/>
            <person name="Ossowski S."/>
            <person name="Ottilar R.P."/>
            <person name="Salamov A.A."/>
            <person name="Schneeberger K."/>
            <person name="Spannagl M."/>
            <person name="Wang X."/>
            <person name="Yang L."/>
            <person name="Nasrallah M.E."/>
            <person name="Bergelson J."/>
            <person name="Carrington J.C."/>
            <person name="Gaut B.S."/>
            <person name="Schmutz J."/>
            <person name="Mayer K.F.X."/>
            <person name="Van de Peer Y."/>
            <person name="Grigoriev I.V."/>
            <person name="Nordborg M."/>
            <person name="Weigel D."/>
            <person name="Guo Y.-L."/>
        </authorList>
    </citation>
    <scope>NUCLEOTIDE SEQUENCE [LARGE SCALE GENOMIC DNA]</scope>
    <source>
        <strain evidence="4">cv. MN47</strain>
    </source>
</reference>
<evidence type="ECO:0000256" key="1">
    <source>
        <dbReference type="SAM" id="MobiDB-lite"/>
    </source>
</evidence>